<sequence length="396" mass="43919">MGTLKQNYASILMLLLRLRQACDHPLLVKGFHTDTIGKDSLDMARQLPREMLINLRNQLEGLAICTICSDPPEDGVVSMCGHVFCYQCVSERLIGDTCPAPGCKDILGTDCVFSRGTLKSCICENFDDETSTSSTFDEQQITHSGYVSSKIKAALDILTTIASQSSRSVHDLIGDSASAQLNLTTEVPEKAIVFSQWTSMLDLLELSLNENLIQYRRLDGTMTLVSRDKAVKDFNTDPEVTVMLMSLKAGSLGLNMIAACHVILLDLWWNPSTEDQAIDRAHRIGQTRPVTVSRITVKDTVEDRILALQAWSSNGQGARSFTSAERLFAMAHCELVGLGECWQHPWDGMVLVSTWRRLMNMEGWCSVGRWRRGSNCNGLSSSMNMSKADRFHPLSS</sequence>
<reference evidence="12 13" key="1">
    <citation type="submission" date="2020-08" db="EMBL/GenBank/DDBJ databases">
        <title>Plant Genome Project.</title>
        <authorList>
            <person name="Zhang R.-G."/>
        </authorList>
    </citation>
    <scope>NUCLEOTIDE SEQUENCE [LARGE SCALE GENOMIC DNA]</scope>
    <source>
        <tissue evidence="12">Rhizome</tissue>
    </source>
</reference>
<keyword evidence="6" id="KW-0862">Zinc</keyword>
<dbReference type="GO" id="GO:0005634">
    <property type="term" value="C:nucleus"/>
    <property type="evidence" value="ECO:0007669"/>
    <property type="project" value="TreeGrafter"/>
</dbReference>
<keyword evidence="2" id="KW-0547">Nucleotide-binding</keyword>
<dbReference type="GO" id="GO:0005524">
    <property type="term" value="F:ATP binding"/>
    <property type="evidence" value="ECO:0007669"/>
    <property type="project" value="UniProtKB-KW"/>
</dbReference>
<evidence type="ECO:0000256" key="7">
    <source>
        <dbReference type="ARBA" id="ARBA00022840"/>
    </source>
</evidence>
<evidence type="ECO:0000259" key="11">
    <source>
        <dbReference type="PROSITE" id="PS51194"/>
    </source>
</evidence>
<organism evidence="12 13">
    <name type="scientific">Zingiber officinale</name>
    <name type="common">Ginger</name>
    <name type="synonym">Amomum zingiber</name>
    <dbReference type="NCBI Taxonomy" id="94328"/>
    <lineage>
        <taxon>Eukaryota</taxon>
        <taxon>Viridiplantae</taxon>
        <taxon>Streptophyta</taxon>
        <taxon>Embryophyta</taxon>
        <taxon>Tracheophyta</taxon>
        <taxon>Spermatophyta</taxon>
        <taxon>Magnoliopsida</taxon>
        <taxon>Liliopsida</taxon>
        <taxon>Zingiberales</taxon>
        <taxon>Zingiberaceae</taxon>
        <taxon>Zingiber</taxon>
    </lineage>
</organism>
<dbReference type="PANTHER" id="PTHR45626">
    <property type="entry name" value="TRANSCRIPTION TERMINATION FACTOR 2-RELATED"/>
    <property type="match status" value="1"/>
</dbReference>
<evidence type="ECO:0000256" key="8">
    <source>
        <dbReference type="PROSITE-ProRule" id="PRU00175"/>
    </source>
</evidence>
<evidence type="ECO:0000256" key="2">
    <source>
        <dbReference type="ARBA" id="ARBA00022741"/>
    </source>
</evidence>
<dbReference type="Pfam" id="PF00097">
    <property type="entry name" value="zf-C3HC4"/>
    <property type="match status" value="1"/>
</dbReference>
<dbReference type="GO" id="GO:0006281">
    <property type="term" value="P:DNA repair"/>
    <property type="evidence" value="ECO:0007669"/>
    <property type="project" value="TreeGrafter"/>
</dbReference>
<keyword evidence="13" id="KW-1185">Reference proteome</keyword>
<dbReference type="PROSITE" id="PS51194">
    <property type="entry name" value="HELICASE_CTER"/>
    <property type="match status" value="1"/>
</dbReference>
<feature type="domain" description="RING-type" evidence="10">
    <location>
        <begin position="65"/>
        <end position="99"/>
    </location>
</feature>
<protein>
    <recommendedName>
        <fullName evidence="14">Helicase-like transcription factor CHR28</fullName>
    </recommendedName>
</protein>
<keyword evidence="4" id="KW-0378">Hydrolase</keyword>
<dbReference type="Proteomes" id="UP000734854">
    <property type="component" value="Unassembled WGS sequence"/>
</dbReference>
<dbReference type="SUPFAM" id="SSF57850">
    <property type="entry name" value="RING/U-box"/>
    <property type="match status" value="1"/>
</dbReference>
<keyword evidence="3 8" id="KW-0863">Zinc-finger</keyword>
<evidence type="ECO:0000256" key="1">
    <source>
        <dbReference type="ARBA" id="ARBA00022723"/>
    </source>
</evidence>
<dbReference type="SMART" id="SM00490">
    <property type="entry name" value="HELICc"/>
    <property type="match status" value="1"/>
</dbReference>
<gene>
    <name evidence="12" type="ORF">ZIOFF_018245</name>
</gene>
<dbReference type="GO" id="GO:0008270">
    <property type="term" value="F:zinc ion binding"/>
    <property type="evidence" value="ECO:0007669"/>
    <property type="project" value="UniProtKB-KW"/>
</dbReference>
<evidence type="ECO:0000256" key="4">
    <source>
        <dbReference type="ARBA" id="ARBA00022801"/>
    </source>
</evidence>
<keyword evidence="5" id="KW-0347">Helicase</keyword>
<dbReference type="CDD" id="cd18793">
    <property type="entry name" value="SF2_C_SNF"/>
    <property type="match status" value="1"/>
</dbReference>
<dbReference type="PROSITE" id="PS50089">
    <property type="entry name" value="ZF_RING_2"/>
    <property type="match status" value="1"/>
</dbReference>
<feature type="chain" id="PRO_5035238095" description="Helicase-like transcription factor CHR28" evidence="9">
    <location>
        <begin position="22"/>
        <end position="396"/>
    </location>
</feature>
<evidence type="ECO:0000256" key="3">
    <source>
        <dbReference type="ARBA" id="ARBA00022771"/>
    </source>
</evidence>
<evidence type="ECO:0000313" key="12">
    <source>
        <dbReference type="EMBL" id="KAG6521179.1"/>
    </source>
</evidence>
<dbReference type="AlphaFoldDB" id="A0A8J5H7Z0"/>
<feature type="domain" description="Helicase C-terminal" evidence="11">
    <location>
        <begin position="179"/>
        <end position="328"/>
    </location>
</feature>
<evidence type="ECO:0000313" key="13">
    <source>
        <dbReference type="Proteomes" id="UP000734854"/>
    </source>
</evidence>
<evidence type="ECO:0000256" key="5">
    <source>
        <dbReference type="ARBA" id="ARBA00022806"/>
    </source>
</evidence>
<dbReference type="Pfam" id="PF00271">
    <property type="entry name" value="Helicase_C"/>
    <property type="match status" value="1"/>
</dbReference>
<dbReference type="Gene3D" id="3.30.40.10">
    <property type="entry name" value="Zinc/RING finger domain, C3HC4 (zinc finger)"/>
    <property type="match status" value="1"/>
</dbReference>
<dbReference type="InterPro" id="IPR017907">
    <property type="entry name" value="Znf_RING_CS"/>
</dbReference>
<dbReference type="PANTHER" id="PTHR45626:SF24">
    <property type="entry name" value="HELICASE-LIKE TRANSCRIPTION FACTOR CHR28-RELATED"/>
    <property type="match status" value="1"/>
</dbReference>
<dbReference type="InterPro" id="IPR013083">
    <property type="entry name" value="Znf_RING/FYVE/PHD"/>
</dbReference>
<dbReference type="SUPFAM" id="SSF52540">
    <property type="entry name" value="P-loop containing nucleoside triphosphate hydrolases"/>
    <property type="match status" value="1"/>
</dbReference>
<evidence type="ECO:0000256" key="6">
    <source>
        <dbReference type="ARBA" id="ARBA00022833"/>
    </source>
</evidence>
<evidence type="ECO:0000259" key="10">
    <source>
        <dbReference type="PROSITE" id="PS50089"/>
    </source>
</evidence>
<dbReference type="GO" id="GO:0016787">
    <property type="term" value="F:hydrolase activity"/>
    <property type="evidence" value="ECO:0007669"/>
    <property type="project" value="UniProtKB-KW"/>
</dbReference>
<dbReference type="InterPro" id="IPR049730">
    <property type="entry name" value="SNF2/RAD54-like_C"/>
</dbReference>
<name>A0A8J5H7Z0_ZINOF</name>
<keyword evidence="9" id="KW-0732">Signal</keyword>
<accession>A0A8J5H7Z0</accession>
<dbReference type="EMBL" id="JACMSC010000005">
    <property type="protein sequence ID" value="KAG6521179.1"/>
    <property type="molecule type" value="Genomic_DNA"/>
</dbReference>
<dbReference type="GO" id="GO:0008094">
    <property type="term" value="F:ATP-dependent activity, acting on DNA"/>
    <property type="evidence" value="ECO:0007669"/>
    <property type="project" value="TreeGrafter"/>
</dbReference>
<evidence type="ECO:0000256" key="9">
    <source>
        <dbReference type="SAM" id="SignalP"/>
    </source>
</evidence>
<dbReference type="InterPro" id="IPR018957">
    <property type="entry name" value="Znf_C3HC4_RING-type"/>
</dbReference>
<keyword evidence="7" id="KW-0067">ATP-binding</keyword>
<dbReference type="GO" id="GO:0004386">
    <property type="term" value="F:helicase activity"/>
    <property type="evidence" value="ECO:0007669"/>
    <property type="project" value="UniProtKB-KW"/>
</dbReference>
<proteinExistence type="predicted"/>
<dbReference type="Gene3D" id="3.40.50.300">
    <property type="entry name" value="P-loop containing nucleotide triphosphate hydrolases"/>
    <property type="match status" value="1"/>
</dbReference>
<dbReference type="PROSITE" id="PS00518">
    <property type="entry name" value="ZF_RING_1"/>
    <property type="match status" value="1"/>
</dbReference>
<dbReference type="InterPro" id="IPR001650">
    <property type="entry name" value="Helicase_C-like"/>
</dbReference>
<feature type="signal peptide" evidence="9">
    <location>
        <begin position="1"/>
        <end position="21"/>
    </location>
</feature>
<dbReference type="InterPro" id="IPR001841">
    <property type="entry name" value="Znf_RING"/>
</dbReference>
<dbReference type="InterPro" id="IPR027417">
    <property type="entry name" value="P-loop_NTPase"/>
</dbReference>
<comment type="caution">
    <text evidence="12">The sequence shown here is derived from an EMBL/GenBank/DDBJ whole genome shotgun (WGS) entry which is preliminary data.</text>
</comment>
<evidence type="ECO:0008006" key="14">
    <source>
        <dbReference type="Google" id="ProtNLM"/>
    </source>
</evidence>
<keyword evidence="1" id="KW-0479">Metal-binding</keyword>
<dbReference type="InterPro" id="IPR050628">
    <property type="entry name" value="SNF2_RAD54_helicase_TF"/>
</dbReference>